<dbReference type="PROSITE" id="PS51257">
    <property type="entry name" value="PROKAR_LIPOPROTEIN"/>
    <property type="match status" value="1"/>
</dbReference>
<accession>A0ABV8E257</accession>
<keyword evidence="1" id="KW-0732">Signal</keyword>
<gene>
    <name evidence="2" type="ORF">ACFO0B_29785</name>
</gene>
<dbReference type="RefSeq" id="WP_378616707.1">
    <property type="nucleotide sequence ID" value="NZ_JBHSAX010000033.1"/>
</dbReference>
<organism evidence="2 3">
    <name type="scientific">Nocardia jiangsuensis</name>
    <dbReference type="NCBI Taxonomy" id="1691563"/>
    <lineage>
        <taxon>Bacteria</taxon>
        <taxon>Bacillati</taxon>
        <taxon>Actinomycetota</taxon>
        <taxon>Actinomycetes</taxon>
        <taxon>Mycobacteriales</taxon>
        <taxon>Nocardiaceae</taxon>
        <taxon>Nocardia</taxon>
    </lineage>
</organism>
<evidence type="ECO:0000313" key="3">
    <source>
        <dbReference type="Proteomes" id="UP001595696"/>
    </source>
</evidence>
<evidence type="ECO:0000256" key="1">
    <source>
        <dbReference type="SAM" id="SignalP"/>
    </source>
</evidence>
<feature type="chain" id="PRO_5046949381" description="Lipoprotein" evidence="1">
    <location>
        <begin position="23"/>
        <end position="115"/>
    </location>
</feature>
<protein>
    <recommendedName>
        <fullName evidence="4">Lipoprotein</fullName>
    </recommendedName>
</protein>
<proteinExistence type="predicted"/>
<dbReference type="Proteomes" id="UP001595696">
    <property type="component" value="Unassembled WGS sequence"/>
</dbReference>
<keyword evidence="3" id="KW-1185">Reference proteome</keyword>
<reference evidence="3" key="1">
    <citation type="journal article" date="2019" name="Int. J. Syst. Evol. Microbiol.">
        <title>The Global Catalogue of Microorganisms (GCM) 10K type strain sequencing project: providing services to taxonomists for standard genome sequencing and annotation.</title>
        <authorList>
            <consortium name="The Broad Institute Genomics Platform"/>
            <consortium name="The Broad Institute Genome Sequencing Center for Infectious Disease"/>
            <person name="Wu L."/>
            <person name="Ma J."/>
        </authorList>
    </citation>
    <scope>NUCLEOTIDE SEQUENCE [LARGE SCALE GENOMIC DNA]</scope>
    <source>
        <strain evidence="3">CGMCC 4.7330</strain>
    </source>
</reference>
<name>A0ABV8E257_9NOCA</name>
<feature type="signal peptide" evidence="1">
    <location>
        <begin position="1"/>
        <end position="22"/>
    </location>
</feature>
<sequence length="115" mass="11367">MPVSTRMSARALLAAGAAALLAACTAQGPGSQTTCDVSGCVVTFERGVSASASILGVDAELVAVNGNLVTLEIAGQQVVVPAGDTTQAAEGLNVTVQEVTEQQVKVKVATGLQVG</sequence>
<evidence type="ECO:0000313" key="2">
    <source>
        <dbReference type="EMBL" id="MFC3966198.1"/>
    </source>
</evidence>
<comment type="caution">
    <text evidence="2">The sequence shown here is derived from an EMBL/GenBank/DDBJ whole genome shotgun (WGS) entry which is preliminary data.</text>
</comment>
<evidence type="ECO:0008006" key="4">
    <source>
        <dbReference type="Google" id="ProtNLM"/>
    </source>
</evidence>
<dbReference type="EMBL" id="JBHSAX010000033">
    <property type="protein sequence ID" value="MFC3966198.1"/>
    <property type="molecule type" value="Genomic_DNA"/>
</dbReference>